<organism evidence="2 3">
    <name type="scientific">Salipiger abyssi</name>
    <dbReference type="NCBI Taxonomy" id="1250539"/>
    <lineage>
        <taxon>Bacteria</taxon>
        <taxon>Pseudomonadati</taxon>
        <taxon>Pseudomonadota</taxon>
        <taxon>Alphaproteobacteria</taxon>
        <taxon>Rhodobacterales</taxon>
        <taxon>Roseobacteraceae</taxon>
        <taxon>Salipiger</taxon>
    </lineage>
</organism>
<dbReference type="SUPFAM" id="SSF56219">
    <property type="entry name" value="DNase I-like"/>
    <property type="match status" value="1"/>
</dbReference>
<dbReference type="PANTHER" id="PTHR42834:SF1">
    <property type="entry name" value="ENDONUCLEASE_EXONUCLEASE_PHOSPHATASE FAMILY PROTEIN (AFU_ORTHOLOGUE AFUA_3G09210)"/>
    <property type="match status" value="1"/>
</dbReference>
<name>A0A1P8UWM0_9RHOB</name>
<feature type="domain" description="Cadherin" evidence="1">
    <location>
        <begin position="252"/>
        <end position="359"/>
    </location>
</feature>
<dbReference type="Gene3D" id="3.60.10.10">
    <property type="entry name" value="Endonuclease/exonuclease/phosphatase"/>
    <property type="match status" value="1"/>
</dbReference>
<dbReference type="SUPFAM" id="SSF49313">
    <property type="entry name" value="Cadherin-like"/>
    <property type="match status" value="1"/>
</dbReference>
<dbReference type="InterPro" id="IPR011049">
    <property type="entry name" value="Serralysin-like_metalloprot_C"/>
</dbReference>
<dbReference type="Pfam" id="PF00353">
    <property type="entry name" value="HemolysinCabind"/>
    <property type="match status" value="1"/>
</dbReference>
<evidence type="ECO:0000313" key="3">
    <source>
        <dbReference type="Proteomes" id="UP000187059"/>
    </source>
</evidence>
<evidence type="ECO:0000313" key="2">
    <source>
        <dbReference type="EMBL" id="APZ53787.1"/>
    </source>
</evidence>
<dbReference type="SUPFAM" id="SSF51120">
    <property type="entry name" value="beta-Roll"/>
    <property type="match status" value="1"/>
</dbReference>
<reference evidence="2 3" key="1">
    <citation type="submission" date="2016-04" db="EMBL/GenBank/DDBJ databases">
        <title>Deep-sea bacteria in the southern Pacific.</title>
        <authorList>
            <person name="Tang K."/>
        </authorList>
    </citation>
    <scope>NUCLEOTIDE SEQUENCE [LARGE SCALE GENOMIC DNA]</scope>
    <source>
        <strain evidence="2 3">JLT2014</strain>
    </source>
</reference>
<dbReference type="PRINTS" id="PR00313">
    <property type="entry name" value="CABNDNGRPT"/>
</dbReference>
<evidence type="ECO:0000259" key="1">
    <source>
        <dbReference type="PROSITE" id="PS50268"/>
    </source>
</evidence>
<keyword evidence="3" id="KW-1185">Reference proteome</keyword>
<dbReference type="CDD" id="cd04486">
    <property type="entry name" value="YhcR_OBF_like"/>
    <property type="match status" value="1"/>
</dbReference>
<dbReference type="GO" id="GO:0007156">
    <property type="term" value="P:homophilic cell adhesion via plasma membrane adhesion molecules"/>
    <property type="evidence" value="ECO:0007669"/>
    <property type="project" value="InterPro"/>
</dbReference>
<dbReference type="SUPFAM" id="SSF141072">
    <property type="entry name" value="CalX-like"/>
    <property type="match status" value="1"/>
</dbReference>
<dbReference type="Gene3D" id="2.60.40.60">
    <property type="entry name" value="Cadherins"/>
    <property type="match status" value="1"/>
</dbReference>
<dbReference type="InterPro" id="IPR047971">
    <property type="entry name" value="ExeM-like"/>
</dbReference>
<dbReference type="CDD" id="cd11304">
    <property type="entry name" value="Cadherin_repeat"/>
    <property type="match status" value="1"/>
</dbReference>
<dbReference type="Gene3D" id="2.60.40.2030">
    <property type="match status" value="1"/>
</dbReference>
<protein>
    <recommendedName>
        <fullName evidence="1">Cadherin domain-containing protein</fullName>
    </recommendedName>
</protein>
<dbReference type="InterPro" id="IPR010221">
    <property type="entry name" value="VCBS_dom"/>
</dbReference>
<dbReference type="Proteomes" id="UP000187059">
    <property type="component" value="Chromosome"/>
</dbReference>
<dbReference type="GO" id="GO:0016020">
    <property type="term" value="C:membrane"/>
    <property type="evidence" value="ECO:0007669"/>
    <property type="project" value="InterPro"/>
</dbReference>
<dbReference type="InterPro" id="IPR002126">
    <property type="entry name" value="Cadherin-like_dom"/>
</dbReference>
<dbReference type="NCBIfam" id="TIGR01965">
    <property type="entry name" value="VCBS_repeat"/>
    <property type="match status" value="1"/>
</dbReference>
<dbReference type="InterPro" id="IPR015919">
    <property type="entry name" value="Cadherin-like_sf"/>
</dbReference>
<dbReference type="Gene3D" id="2.60.40.3440">
    <property type="match status" value="1"/>
</dbReference>
<gene>
    <name evidence="2" type="ORF">Ga0080574_TMP3453</name>
</gene>
<dbReference type="InterPro" id="IPR036691">
    <property type="entry name" value="Endo/exonu/phosph_ase_sf"/>
</dbReference>
<dbReference type="Gene3D" id="2.150.10.10">
    <property type="entry name" value="Serralysin-like metalloprotease, C-terminal"/>
    <property type="match status" value="1"/>
</dbReference>
<dbReference type="EMBL" id="CP015093">
    <property type="protein sequence ID" value="APZ53787.1"/>
    <property type="molecule type" value="Genomic_DNA"/>
</dbReference>
<sequence>MLGSMRDDTISGLGGNDLLLGRHGDDLMEGGAGNDLIVGGRGSDTAVYAGSVLEYRIGSPWQHNHGHGHGFGHGFGHRPGHVTGPVIVTSVSPGVADAGRDMLTGIEALYFRADDYTLYLDGTNNAVLAADDAVSTSENGALVIDTAQLLANDREFDGDTMAVSAVDGLSASGATVSLDGTQVSYDPGTLFDHLGAGETATDTFTYTVDDGKGGTDTATVTVTIAGENDAPSLLTVDSICLIEGNAEAPTVLAASDAEGDTLSYAITGGADAALFGIDAATGTLAFLSAPEAGAPLDHGADNRYDVEITVSDGNGGSVSRAVQVAVQAAPLAGRQTVAYDMVGSASQNLVGYSNTAPVFGSAGDGFGLFSVATGGSIPFAVLDDSAGVYAPDSLGIIDSASNTDTFFGVTDTQNGDNNGPVSASWSFDIGGYSDLSLAVDVGAMGDFESSDSFTITYNIDGGSETILFDFVADEAASLDYTLAGGNTFSLNDPLTVAGTAEVLSNVLQTLSADIAGTGSVLNVTLTAEADGGSEAFAMQNLVIEAAGGGSAPVEPTEYAIAALGEDAFEGDSGTAGYTFQITRSGDVSAAGSVDFTVGGEVDAADFGGTLPSGTVSFAAGQTCATFTLEVTGDLTVEDDELFDVILSNPSDGSLTDASASVTVLDDDDLTLISTIQGSGAASDYVNQVVTVSAIVTQVTGSGYYLQEEDADSDGDAGTSEGVFVFTGGDNPAVGDHVILRGAVEEYFGETQIDQETVRVVSSGNALPTAAAVLLSPDVAQDFEAIEGMRVTLDSGVADERLTVIENFNLDRYGEIVLSAGTQMQPTQLYDAQTEAEEIQALMEANTNNRLLIDDGVSSQNPDAFTFIPNATAGDNGNGYLDAGDTFTADGPTLRLGAELNAPVTGAMGYAYGEYRLVIDGQLDIDESTNSGARQAVPDPVGGDLQIASVNVLNYFTTLSGGVGPNSLDPRGARTAADLDRQTASLVDAILGTGAEALALQELENGGFADGSAIDTLVDALNAEAALRGLSASYAFVDPTGGDPDGYIGTDAITTGIIYDTTSLTLVASDHIVFDEPSAATTYALAEVLNAVVPAGDRLGDFQRNRPSVAATFEDPETGERFTIVSNHFKSKGDSGLVDLVAAAQDYLDNGGMGITQADIDALTSDPNYDQGDGQGFWNAVRADAAGEVQDWVETAYNGGGVTDYLLMGDFNAYAQEDPVQTLTDDPDMVDLIDAFIGTENAYSYVFDGQQGALDQAVASAGLAGDVTGLTEWHINADEPDLLSYNSAFNDPGFYEDSLFASSDHDPLILGLDLTPDSFDLLT</sequence>
<dbReference type="KEGG" id="paby:Ga0080574_TMP3453"/>
<proteinExistence type="predicted"/>
<dbReference type="PROSITE" id="PS50268">
    <property type="entry name" value="CADHERIN_2"/>
    <property type="match status" value="1"/>
</dbReference>
<dbReference type="NCBIfam" id="NF033681">
    <property type="entry name" value="ExeM_NucH_DNase"/>
    <property type="match status" value="1"/>
</dbReference>
<accession>A0A1P8UWM0</accession>
<dbReference type="InterPro" id="IPR038081">
    <property type="entry name" value="CalX-like_sf"/>
</dbReference>
<dbReference type="GO" id="GO:0005509">
    <property type="term" value="F:calcium ion binding"/>
    <property type="evidence" value="ECO:0007669"/>
    <property type="project" value="InterPro"/>
</dbReference>
<dbReference type="Pfam" id="PF17963">
    <property type="entry name" value="Big_9"/>
    <property type="match status" value="1"/>
</dbReference>
<dbReference type="STRING" id="1250539.Ga0080574_TMP3453"/>
<dbReference type="PANTHER" id="PTHR42834">
    <property type="entry name" value="ENDONUCLEASE/EXONUCLEASE/PHOSPHATASE FAMILY PROTEIN (AFU_ORTHOLOGUE AFUA_3G09210)"/>
    <property type="match status" value="1"/>
</dbReference>
<dbReference type="InterPro" id="IPR001343">
    <property type="entry name" value="Hemolysn_Ca-bd"/>
</dbReference>